<accession>A0AB39D1A2</accession>
<organism evidence="1">
    <name type="scientific">Castellaniella ginsengisoli</name>
    <dbReference type="NCBI Taxonomy" id="546114"/>
    <lineage>
        <taxon>Bacteria</taxon>
        <taxon>Pseudomonadati</taxon>
        <taxon>Pseudomonadota</taxon>
        <taxon>Betaproteobacteria</taxon>
        <taxon>Burkholderiales</taxon>
        <taxon>Alcaligenaceae</taxon>
        <taxon>Castellaniella</taxon>
    </lineage>
</organism>
<name>A0AB39D1A2_9BURK</name>
<dbReference type="AlphaFoldDB" id="A0AB39D1A2"/>
<evidence type="ECO:0000313" key="1">
    <source>
        <dbReference type="EMBL" id="XDJ48287.1"/>
    </source>
</evidence>
<dbReference type="RefSeq" id="WP_368640439.1">
    <property type="nucleotide sequence ID" value="NZ_CP158254.1"/>
</dbReference>
<dbReference type="EMBL" id="CP158254">
    <property type="protein sequence ID" value="XDJ48287.1"/>
    <property type="molecule type" value="Genomic_DNA"/>
</dbReference>
<protein>
    <submittedName>
        <fullName evidence="1">Uncharacterized protein</fullName>
    </submittedName>
</protein>
<sequence length="112" mass="12522">MTLDELKSIESAARDAKIERERALRAAGELAAYRKSENPKTTAQLVKRMSEWGGPTSPGDIEFLKVLDEFRGDMLRIAEMRFEARARAAGQHERMLRAQLAGFLGEPDGDES</sequence>
<proteinExistence type="predicted"/>
<gene>
    <name evidence="1" type="ORF">ABRZ04_04290</name>
</gene>
<reference evidence="1" key="1">
    <citation type="submission" date="2024-05" db="EMBL/GenBank/DDBJ databases">
        <authorList>
            <person name="Luo Y.-C."/>
            <person name="Nicholds J."/>
            <person name="Mortimer T."/>
            <person name="Maboni G."/>
        </authorList>
    </citation>
    <scope>NUCLEOTIDE SEQUENCE</scope>
    <source>
        <strain evidence="1">151836</strain>
    </source>
</reference>